<keyword evidence="3" id="KW-0378">Hydrolase</keyword>
<dbReference type="PROSITE" id="PS51935">
    <property type="entry name" value="NLPC_P60"/>
    <property type="match status" value="1"/>
</dbReference>
<keyword evidence="8" id="KW-1185">Reference proteome</keyword>
<evidence type="ECO:0000256" key="3">
    <source>
        <dbReference type="ARBA" id="ARBA00022801"/>
    </source>
</evidence>
<dbReference type="RefSeq" id="WP_037022853.1">
    <property type="nucleotide sequence ID" value="NZ_CCSF01000001.1"/>
</dbReference>
<dbReference type="InterPro" id="IPR038765">
    <property type="entry name" value="Papain-like_cys_pep_sf"/>
</dbReference>
<dbReference type="Gene3D" id="3.90.1720.10">
    <property type="entry name" value="endopeptidase domain like (from Nostoc punctiforme)"/>
    <property type="match status" value="1"/>
</dbReference>
<dbReference type="PANTHER" id="PTHR47053">
    <property type="entry name" value="MUREIN DD-ENDOPEPTIDASE MEPH-RELATED"/>
    <property type="match status" value="1"/>
</dbReference>
<dbReference type="Proteomes" id="UP000053902">
    <property type="component" value="Unassembled WGS sequence"/>
</dbReference>
<dbReference type="InterPro" id="IPR000064">
    <property type="entry name" value="NLP_P60_dom"/>
</dbReference>
<keyword evidence="2" id="KW-0645">Protease</keyword>
<protein>
    <submittedName>
        <fullName evidence="7">Putative lipoprotein</fullName>
    </submittedName>
</protein>
<dbReference type="GO" id="GO:0006508">
    <property type="term" value="P:proteolysis"/>
    <property type="evidence" value="ECO:0007669"/>
    <property type="project" value="UniProtKB-KW"/>
</dbReference>
<dbReference type="InterPro" id="IPR051202">
    <property type="entry name" value="Peptidase_C40"/>
</dbReference>
<keyword evidence="4" id="KW-0788">Thiol protease</keyword>
<feature type="chain" id="PRO_5043118397" evidence="5">
    <location>
        <begin position="22"/>
        <end position="218"/>
    </location>
</feature>
<accession>A0A078LTX2</accession>
<sequence length="218" mass="24089">MRQRLVPLLPLSLALLLSACATQPQQQESARVTEEIQLNFEQLVAGMNDAAEEVQAQSDEPSEQQLRELADEQSYELPPLADSILERGFTLVGTPYRYGGKSIKTGFDCSGFVGYLFRKEAGIELPRSTREMISLDAPKIKRSELEPGDLVFFNNRGRGRVSHAGIYIGDDQFIHSSSSRSGGVRVDSLDDAYWRASFMQAKRVLALASVASDATSRN</sequence>
<evidence type="ECO:0000313" key="8">
    <source>
        <dbReference type="Proteomes" id="UP000053902"/>
    </source>
</evidence>
<feature type="signal peptide" evidence="5">
    <location>
        <begin position="1"/>
        <end position="21"/>
    </location>
</feature>
<evidence type="ECO:0000313" key="7">
    <source>
        <dbReference type="EMBL" id="CDZ93777.1"/>
    </source>
</evidence>
<feature type="domain" description="NlpC/P60" evidence="6">
    <location>
        <begin position="78"/>
        <end position="205"/>
    </location>
</feature>
<dbReference type="PROSITE" id="PS51257">
    <property type="entry name" value="PROKAR_LIPOPROTEIN"/>
    <property type="match status" value="1"/>
</dbReference>
<evidence type="ECO:0000256" key="5">
    <source>
        <dbReference type="SAM" id="SignalP"/>
    </source>
</evidence>
<gene>
    <name evidence="7" type="ORF">BN1079_01075</name>
</gene>
<comment type="similarity">
    <text evidence="1">Belongs to the peptidase C40 family.</text>
</comment>
<evidence type="ECO:0000256" key="1">
    <source>
        <dbReference type="ARBA" id="ARBA00007074"/>
    </source>
</evidence>
<proteinExistence type="inferred from homology"/>
<organism evidence="7 8">
    <name type="scientific">Pseudomonas saudiphocaensis</name>
    <dbReference type="NCBI Taxonomy" id="1499686"/>
    <lineage>
        <taxon>Bacteria</taxon>
        <taxon>Pseudomonadati</taxon>
        <taxon>Pseudomonadota</taxon>
        <taxon>Gammaproteobacteria</taxon>
        <taxon>Pseudomonadales</taxon>
        <taxon>Pseudomonadaceae</taxon>
        <taxon>Pseudomonas</taxon>
    </lineage>
</organism>
<dbReference type="GO" id="GO:0008234">
    <property type="term" value="F:cysteine-type peptidase activity"/>
    <property type="evidence" value="ECO:0007669"/>
    <property type="project" value="UniProtKB-KW"/>
</dbReference>
<dbReference type="Pfam" id="PF00877">
    <property type="entry name" value="NLPC_P60"/>
    <property type="match status" value="1"/>
</dbReference>
<dbReference type="OrthoDB" id="9807055at2"/>
<keyword evidence="5" id="KW-0732">Signal</keyword>
<evidence type="ECO:0000256" key="4">
    <source>
        <dbReference type="ARBA" id="ARBA00022807"/>
    </source>
</evidence>
<keyword evidence="7" id="KW-0449">Lipoprotein</keyword>
<name>A0A078LTX2_9PSED</name>
<dbReference type="STRING" id="1499686.BN1079_01075"/>
<dbReference type="EMBL" id="CCSF01000001">
    <property type="protein sequence ID" value="CDZ93777.1"/>
    <property type="molecule type" value="Genomic_DNA"/>
</dbReference>
<reference evidence="7 8" key="1">
    <citation type="submission" date="2014-07" db="EMBL/GenBank/DDBJ databases">
        <authorList>
            <person name="Urmite Genomes Urmite Genomes"/>
        </authorList>
    </citation>
    <scope>NUCLEOTIDE SEQUENCE [LARGE SCALE GENOMIC DNA]</scope>
    <source>
        <strain evidence="7 8">20_BN</strain>
    </source>
</reference>
<dbReference type="SUPFAM" id="SSF54001">
    <property type="entry name" value="Cysteine proteinases"/>
    <property type="match status" value="1"/>
</dbReference>
<dbReference type="eggNOG" id="COG0791">
    <property type="taxonomic scope" value="Bacteria"/>
</dbReference>
<dbReference type="PANTHER" id="PTHR47053:SF1">
    <property type="entry name" value="MUREIN DD-ENDOPEPTIDASE MEPH-RELATED"/>
    <property type="match status" value="1"/>
</dbReference>
<evidence type="ECO:0000256" key="2">
    <source>
        <dbReference type="ARBA" id="ARBA00022670"/>
    </source>
</evidence>
<evidence type="ECO:0000259" key="6">
    <source>
        <dbReference type="PROSITE" id="PS51935"/>
    </source>
</evidence>
<dbReference type="HOGENOM" id="CLU_016043_7_1_6"/>
<dbReference type="AlphaFoldDB" id="A0A078LTX2"/>